<dbReference type="EMBL" id="JBHUFB010000012">
    <property type="protein sequence ID" value="MFD1813590.1"/>
    <property type="molecule type" value="Genomic_DNA"/>
</dbReference>
<organism evidence="1 2">
    <name type="scientific">Rhodococcus gannanensis</name>
    <dbReference type="NCBI Taxonomy" id="1960308"/>
    <lineage>
        <taxon>Bacteria</taxon>
        <taxon>Bacillati</taxon>
        <taxon>Actinomycetota</taxon>
        <taxon>Actinomycetes</taxon>
        <taxon>Mycobacteriales</taxon>
        <taxon>Nocardiaceae</taxon>
        <taxon>Rhodococcus</taxon>
    </lineage>
</organism>
<name>A0ABW4P596_9NOCA</name>
<protein>
    <submittedName>
        <fullName evidence="1">3-methyladenine DNA glycosylase</fullName>
    </submittedName>
</protein>
<keyword evidence="2" id="KW-1185">Reference proteome</keyword>
<proteinExistence type="predicted"/>
<reference evidence="2" key="1">
    <citation type="journal article" date="2019" name="Int. J. Syst. Evol. Microbiol.">
        <title>The Global Catalogue of Microorganisms (GCM) 10K type strain sequencing project: providing services to taxonomists for standard genome sequencing and annotation.</title>
        <authorList>
            <consortium name="The Broad Institute Genomics Platform"/>
            <consortium name="The Broad Institute Genome Sequencing Center for Infectious Disease"/>
            <person name="Wu L."/>
            <person name="Ma J."/>
        </authorList>
    </citation>
    <scope>NUCLEOTIDE SEQUENCE [LARGE SCALE GENOMIC DNA]</scope>
    <source>
        <strain evidence="2">DT72</strain>
    </source>
</reference>
<evidence type="ECO:0000313" key="1">
    <source>
        <dbReference type="EMBL" id="MFD1813590.1"/>
    </source>
</evidence>
<sequence>MSSVQHRVVLPESEWTTRRDAYRHRVDELIGAHVDRQSHGVTHPVVDFLFTYYSLRPAQLRRWHPGFGIVLGGDAARRYAEYSGYREVDGGVTADPALVQRRRTMLEFTERLLAGTQSRPAQLGCFGLHEWAMVYRGGADAVRHSGTPLRLGADGTDAVVESMSLRCTHYDAFRFFTPDAVGRNQVPLSRDEQAAREQPGCLHAGMDLYKWCYKLVPLVDSDLLIRCFEHAMDARELDMRASPYDLRELGYEPVPIETAAGRADYVRAQQSLAERAEPLRAELLVRCRELLTFRS</sequence>
<dbReference type="Proteomes" id="UP001597286">
    <property type="component" value="Unassembled WGS sequence"/>
</dbReference>
<gene>
    <name evidence="1" type="ORF">ACFSJG_15330</name>
</gene>
<evidence type="ECO:0000313" key="2">
    <source>
        <dbReference type="Proteomes" id="UP001597286"/>
    </source>
</evidence>
<dbReference type="RefSeq" id="WP_378486096.1">
    <property type="nucleotide sequence ID" value="NZ_JBHUFB010000012.1"/>
</dbReference>
<accession>A0ABW4P596</accession>
<comment type="caution">
    <text evidence="1">The sequence shown here is derived from an EMBL/GenBank/DDBJ whole genome shotgun (WGS) entry which is preliminary data.</text>
</comment>